<evidence type="ECO:0000256" key="1">
    <source>
        <dbReference type="SAM" id="Phobius"/>
    </source>
</evidence>
<organism evidence="2 3">
    <name type="scientific">Tegillarca granosa</name>
    <name type="common">Malaysian cockle</name>
    <name type="synonym">Anadara granosa</name>
    <dbReference type="NCBI Taxonomy" id="220873"/>
    <lineage>
        <taxon>Eukaryota</taxon>
        <taxon>Metazoa</taxon>
        <taxon>Spiralia</taxon>
        <taxon>Lophotrochozoa</taxon>
        <taxon>Mollusca</taxon>
        <taxon>Bivalvia</taxon>
        <taxon>Autobranchia</taxon>
        <taxon>Pteriomorphia</taxon>
        <taxon>Arcoida</taxon>
        <taxon>Arcoidea</taxon>
        <taxon>Arcidae</taxon>
        <taxon>Tegillarca</taxon>
    </lineage>
</organism>
<keyword evidence="1" id="KW-0472">Membrane</keyword>
<name>A0ABQ9FVP3_TEGGR</name>
<accession>A0ABQ9FVP3</accession>
<dbReference type="EMBL" id="JARBDR010000107">
    <property type="protein sequence ID" value="KAJ8321269.1"/>
    <property type="molecule type" value="Genomic_DNA"/>
</dbReference>
<reference evidence="2 3" key="1">
    <citation type="submission" date="2022-12" db="EMBL/GenBank/DDBJ databases">
        <title>Chromosome-level genome of Tegillarca granosa.</title>
        <authorList>
            <person name="Kim J."/>
        </authorList>
    </citation>
    <scope>NUCLEOTIDE SEQUENCE [LARGE SCALE GENOMIC DNA]</scope>
    <source>
        <strain evidence="2">Teg-2019</strain>
        <tissue evidence="2">Adductor muscle</tissue>
    </source>
</reference>
<keyword evidence="1" id="KW-1133">Transmembrane helix</keyword>
<dbReference type="Proteomes" id="UP001217089">
    <property type="component" value="Unassembled WGS sequence"/>
</dbReference>
<sequence length="100" mass="12228">MIVHYIQQLYSLKNNMDYIYYLTVLIINGYNMYFTNFVLNNQTLLVSSLRKSEHFLIFFGQKIAIKKKNSLDKKLILEKKRWKRKYYQNCLNIVDDSYIR</sequence>
<proteinExistence type="predicted"/>
<keyword evidence="1" id="KW-0812">Transmembrane</keyword>
<evidence type="ECO:0000313" key="2">
    <source>
        <dbReference type="EMBL" id="KAJ8321269.1"/>
    </source>
</evidence>
<evidence type="ECO:0000313" key="3">
    <source>
        <dbReference type="Proteomes" id="UP001217089"/>
    </source>
</evidence>
<keyword evidence="3" id="KW-1185">Reference proteome</keyword>
<feature type="transmembrane region" description="Helical" evidence="1">
    <location>
        <begin position="18"/>
        <end position="39"/>
    </location>
</feature>
<protein>
    <recommendedName>
        <fullName evidence="4">Transmembrane protein</fullName>
    </recommendedName>
</protein>
<evidence type="ECO:0008006" key="4">
    <source>
        <dbReference type="Google" id="ProtNLM"/>
    </source>
</evidence>
<comment type="caution">
    <text evidence="2">The sequence shown here is derived from an EMBL/GenBank/DDBJ whole genome shotgun (WGS) entry which is preliminary data.</text>
</comment>
<gene>
    <name evidence="2" type="ORF">KUTeg_001127</name>
</gene>